<accession>A0A969WDI6</accession>
<evidence type="ECO:0000256" key="5">
    <source>
        <dbReference type="SAM" id="Phobius"/>
    </source>
</evidence>
<feature type="transmembrane region" description="Helical" evidence="5">
    <location>
        <begin position="87"/>
        <end position="106"/>
    </location>
</feature>
<gene>
    <name evidence="7" type="ORF">G7Y82_18020</name>
</gene>
<feature type="domain" description="Fatty acid hydroxylase" evidence="6">
    <location>
        <begin position="94"/>
        <end position="229"/>
    </location>
</feature>
<keyword evidence="2 5" id="KW-0812">Transmembrane</keyword>
<protein>
    <submittedName>
        <fullName evidence="7">Sterol desaturase family protein</fullName>
    </submittedName>
</protein>
<comment type="caution">
    <text evidence="7">The sequence shown here is derived from an EMBL/GenBank/DDBJ whole genome shotgun (WGS) entry which is preliminary data.</text>
</comment>
<evidence type="ECO:0000256" key="4">
    <source>
        <dbReference type="ARBA" id="ARBA00023136"/>
    </source>
</evidence>
<evidence type="ECO:0000259" key="6">
    <source>
        <dbReference type="Pfam" id="PF04116"/>
    </source>
</evidence>
<keyword evidence="3 5" id="KW-1133">Transmembrane helix</keyword>
<keyword evidence="4 5" id="KW-0472">Membrane</keyword>
<feature type="transmembrane region" description="Helical" evidence="5">
    <location>
        <begin position="16"/>
        <end position="35"/>
    </location>
</feature>
<evidence type="ECO:0000313" key="7">
    <source>
        <dbReference type="EMBL" id="NKF24214.1"/>
    </source>
</evidence>
<dbReference type="AlphaFoldDB" id="A0A969WDI6"/>
<dbReference type="GO" id="GO:0016491">
    <property type="term" value="F:oxidoreductase activity"/>
    <property type="evidence" value="ECO:0007669"/>
    <property type="project" value="InterPro"/>
</dbReference>
<feature type="transmembrane region" description="Helical" evidence="5">
    <location>
        <begin position="47"/>
        <end position="75"/>
    </location>
</feature>
<dbReference type="InterPro" id="IPR006694">
    <property type="entry name" value="Fatty_acid_hydroxylase"/>
</dbReference>
<organism evidence="7 8">
    <name type="scientific">Solimonas marina</name>
    <dbReference type="NCBI Taxonomy" id="2714601"/>
    <lineage>
        <taxon>Bacteria</taxon>
        <taxon>Pseudomonadati</taxon>
        <taxon>Pseudomonadota</taxon>
        <taxon>Gammaproteobacteria</taxon>
        <taxon>Nevskiales</taxon>
        <taxon>Nevskiaceae</taxon>
        <taxon>Solimonas</taxon>
    </lineage>
</organism>
<dbReference type="EMBL" id="JAAVXB010000012">
    <property type="protein sequence ID" value="NKF24214.1"/>
    <property type="molecule type" value="Genomic_DNA"/>
</dbReference>
<dbReference type="GO" id="GO:0008610">
    <property type="term" value="P:lipid biosynthetic process"/>
    <property type="evidence" value="ECO:0007669"/>
    <property type="project" value="InterPro"/>
</dbReference>
<dbReference type="GO" id="GO:0016020">
    <property type="term" value="C:membrane"/>
    <property type="evidence" value="ECO:0007669"/>
    <property type="project" value="UniProtKB-SubCell"/>
</dbReference>
<evidence type="ECO:0000256" key="1">
    <source>
        <dbReference type="ARBA" id="ARBA00004370"/>
    </source>
</evidence>
<proteinExistence type="predicted"/>
<reference evidence="7" key="1">
    <citation type="submission" date="2020-03" db="EMBL/GenBank/DDBJ databases">
        <title>Solimonas marina sp. nov., isolated from deep seawater of the Pacific Ocean.</title>
        <authorList>
            <person name="Liu X."/>
            <person name="Lai Q."/>
            <person name="Sun F."/>
            <person name="Gai Y."/>
            <person name="Li G."/>
            <person name="Shao Z."/>
        </authorList>
    </citation>
    <scope>NUCLEOTIDE SEQUENCE</scope>
    <source>
        <strain evidence="7">C16B3</strain>
    </source>
</reference>
<dbReference type="InterPro" id="IPR050307">
    <property type="entry name" value="Sterol_Desaturase_Related"/>
</dbReference>
<evidence type="ECO:0000256" key="2">
    <source>
        <dbReference type="ARBA" id="ARBA00022692"/>
    </source>
</evidence>
<comment type="subcellular location">
    <subcellularLocation>
        <location evidence="1">Membrane</location>
    </subcellularLocation>
</comment>
<name>A0A969WDI6_9GAMM</name>
<feature type="transmembrane region" description="Helical" evidence="5">
    <location>
        <begin position="151"/>
        <end position="177"/>
    </location>
</feature>
<dbReference type="RefSeq" id="WP_168149540.1">
    <property type="nucleotide sequence ID" value="NZ_JAAVXB010000012.1"/>
</dbReference>
<dbReference type="Proteomes" id="UP000653472">
    <property type="component" value="Unassembled WGS sequence"/>
</dbReference>
<evidence type="ECO:0000313" key="8">
    <source>
        <dbReference type="Proteomes" id="UP000653472"/>
    </source>
</evidence>
<evidence type="ECO:0000256" key="3">
    <source>
        <dbReference type="ARBA" id="ARBA00022989"/>
    </source>
</evidence>
<dbReference type="PANTHER" id="PTHR11863">
    <property type="entry name" value="STEROL DESATURASE"/>
    <property type="match status" value="1"/>
</dbReference>
<dbReference type="GO" id="GO:0005506">
    <property type="term" value="F:iron ion binding"/>
    <property type="evidence" value="ECO:0007669"/>
    <property type="project" value="InterPro"/>
</dbReference>
<dbReference type="Pfam" id="PF04116">
    <property type="entry name" value="FA_hydroxylase"/>
    <property type="match status" value="1"/>
</dbReference>
<keyword evidence="8" id="KW-1185">Reference proteome</keyword>
<sequence>MVDRVWQFFAFNPQHLRLLATAAILGLVFAAEALWPRRAALRGRRWPINFALLIAAGLMLSLIPVAAVGVASWAHAHGLGLFNVLHVPAWLETAVAIIVLDASMYWQHRSMHGPAWLWRLHRVHHSDVEFDATTALRFHPLEMLATSVWKWATVLLLGASPLAVVLFEAITGMYSLFIHSNLHVPAAIDRVWRRVFVTPDLHRIHHSVDFDEGNRNFGTIFSCWDRWFASHCAQPRDGHDDMQIGLPEFRAARDQSLTALLLQPLRTAEPPPAAGERP</sequence>